<dbReference type="STRING" id="1176587.A8C56_13720"/>
<dbReference type="Pfam" id="PF13692">
    <property type="entry name" value="Glyco_trans_1_4"/>
    <property type="match status" value="1"/>
</dbReference>
<dbReference type="GO" id="GO:0016740">
    <property type="term" value="F:transferase activity"/>
    <property type="evidence" value="ECO:0007669"/>
    <property type="project" value="UniProtKB-KW"/>
</dbReference>
<dbReference type="SUPFAM" id="SSF53756">
    <property type="entry name" value="UDP-Glycosyltransferase/glycogen phosphorylase"/>
    <property type="match status" value="1"/>
</dbReference>
<evidence type="ECO:0000313" key="1">
    <source>
        <dbReference type="EMBL" id="ANH81891.1"/>
    </source>
</evidence>
<dbReference type="RefSeq" id="WP_067757070.1">
    <property type="nucleotide sequence ID" value="NZ_CP015772.1"/>
</dbReference>
<sequence length="328" mass="37380">MTTKTNRYRIFTWHVHGSYLFYLSQGPFELYIPVKQMAEEGYCGRGNTFPFGSNVHEIPAAEVRNLEFDVVLFQSARNYLKDQYEILSSEQRKLPRIFLEHNTPHESAVNTLHWVDDPEILLVHVTHFNKLMWNNNQTPVTVIPHGVLDFNIPYKGMLPKGLVVINHLEDRGRTLGWDVYREVRQVIPLDLAGMGNGRSAIGEILHPRLPLFRSNYRFLFHPVRHTSLALAVCEAMMHGVPVVGLATTELVTVIENGKNGFIHTDIEYLKEKMGCLLKDPALAKKIGAAGRETARELFALEPFLSRWAKVFEKAIAKNGAPQRAFSYS</sequence>
<dbReference type="AlphaFoldDB" id="A0A1A9I5F0"/>
<evidence type="ECO:0000313" key="2">
    <source>
        <dbReference type="Proteomes" id="UP000077667"/>
    </source>
</evidence>
<dbReference type="OrthoDB" id="9794513at2"/>
<dbReference type="Gene3D" id="3.40.50.2000">
    <property type="entry name" value="Glycogen Phosphorylase B"/>
    <property type="match status" value="1"/>
</dbReference>
<keyword evidence="2" id="KW-1185">Reference proteome</keyword>
<dbReference type="EMBL" id="CP015772">
    <property type="protein sequence ID" value="ANH81891.1"/>
    <property type="molecule type" value="Genomic_DNA"/>
</dbReference>
<gene>
    <name evidence="1" type="ORF">A8C56_13720</name>
</gene>
<accession>A0A1A9I5F0</accession>
<name>A0A1A9I5F0_9BACT</name>
<dbReference type="Proteomes" id="UP000077667">
    <property type="component" value="Chromosome"/>
</dbReference>
<reference evidence="1 2" key="1">
    <citation type="submission" date="2016-05" db="EMBL/GenBank/DDBJ databases">
        <title>Niabella ginsenosidivorans BS26 whole genome sequencing.</title>
        <authorList>
            <person name="Im W.T."/>
            <person name="Siddiqi M.Z."/>
        </authorList>
    </citation>
    <scope>NUCLEOTIDE SEQUENCE [LARGE SCALE GENOMIC DNA]</scope>
    <source>
        <strain evidence="1 2">BS26</strain>
    </source>
</reference>
<keyword evidence="1" id="KW-0808">Transferase</keyword>
<organism evidence="1 2">
    <name type="scientific">Niabella ginsenosidivorans</name>
    <dbReference type="NCBI Taxonomy" id="1176587"/>
    <lineage>
        <taxon>Bacteria</taxon>
        <taxon>Pseudomonadati</taxon>
        <taxon>Bacteroidota</taxon>
        <taxon>Chitinophagia</taxon>
        <taxon>Chitinophagales</taxon>
        <taxon>Chitinophagaceae</taxon>
        <taxon>Niabella</taxon>
    </lineage>
</organism>
<dbReference type="PANTHER" id="PTHR12526">
    <property type="entry name" value="GLYCOSYLTRANSFERASE"/>
    <property type="match status" value="1"/>
</dbReference>
<dbReference type="KEGG" id="nia:A8C56_13720"/>
<dbReference type="CDD" id="cd03801">
    <property type="entry name" value="GT4_PimA-like"/>
    <property type="match status" value="1"/>
</dbReference>
<protein>
    <submittedName>
        <fullName evidence="1">Transferase</fullName>
    </submittedName>
</protein>
<proteinExistence type="predicted"/>